<comment type="function">
    <text evidence="1">NodD regulates the expression of the nodABCFE genes which encode other nodulation proteins. NodD is also a negative regulator of its own expression. Binds flavonoids as inducers.</text>
</comment>
<keyword evidence="7" id="KW-0010">Activator</keyword>
<evidence type="ECO:0000256" key="6">
    <source>
        <dbReference type="ARBA" id="ARBA00023125"/>
    </source>
</evidence>
<geneLocation type="plasmid" evidence="11">
    <name>III</name>
</geneLocation>
<dbReference type="KEGG" id="ngl:RG1141_PB00880"/>
<dbReference type="AlphaFoldDB" id="A0A068TK23"/>
<comment type="similarity">
    <text evidence="2">Belongs to the LysR transcriptional regulatory family.</text>
</comment>
<sequence length="326" mass="36346">MRFKGLDLNLLVAFDAVMTERSVTAAARSINLSQPAMSAAIARLRLYFGDELFIMRGRSFLTTPRADALAVAVRDSLLNIQFSIISADPFCPAKSGRCFRFVLSDSMTLVFFGKVAERVAREAPGVSFELLPLDDEPSELLRRGSADFIILPDLFMSSEHPKRKLFGETLVCVGCPRNSLLTKQLSLEKYFSLGHIVAKFGSTKGPSLEQWLSSQHGFKMRVELVVPSFVSIPPLLSGTNRIATLPLRLVKKLEHAIPLRIVKHPFSALSFNEIVQWPALHNADAASIWMREILLQEASSMDYMDAIEPFRSAECSRTRKRGGDVR</sequence>
<evidence type="ECO:0000259" key="9">
    <source>
        <dbReference type="PROSITE" id="PS50931"/>
    </source>
</evidence>
<dbReference type="GO" id="GO:0003677">
    <property type="term" value="F:DNA binding"/>
    <property type="evidence" value="ECO:0007669"/>
    <property type="project" value="UniProtKB-KW"/>
</dbReference>
<dbReference type="PRINTS" id="PR00039">
    <property type="entry name" value="HTHLYSR"/>
</dbReference>
<evidence type="ECO:0000256" key="2">
    <source>
        <dbReference type="ARBA" id="ARBA00009437"/>
    </source>
</evidence>
<keyword evidence="4" id="KW-0678">Repressor</keyword>
<keyword evidence="8" id="KW-0804">Transcription</keyword>
<dbReference type="InterPro" id="IPR036390">
    <property type="entry name" value="WH_DNA-bd_sf"/>
</dbReference>
<dbReference type="SUPFAM" id="SSF46785">
    <property type="entry name" value="Winged helix' DNA-binding domain"/>
    <property type="match status" value="1"/>
</dbReference>
<dbReference type="PANTHER" id="PTHR30118:SF6">
    <property type="entry name" value="HTH-TYPE TRANSCRIPTIONAL REGULATOR LEUO"/>
    <property type="match status" value="1"/>
</dbReference>
<dbReference type="GO" id="GO:0003700">
    <property type="term" value="F:DNA-binding transcription factor activity"/>
    <property type="evidence" value="ECO:0007669"/>
    <property type="project" value="InterPro"/>
</dbReference>
<accession>A0A068TK23</accession>
<organism evidence="10 11">
    <name type="scientific">Neorhizobium galegae bv. officinalis bv. officinalis str. HAMBI 1141</name>
    <dbReference type="NCBI Taxonomy" id="1028801"/>
    <lineage>
        <taxon>Bacteria</taxon>
        <taxon>Pseudomonadati</taxon>
        <taxon>Pseudomonadota</taxon>
        <taxon>Alphaproteobacteria</taxon>
        <taxon>Hyphomicrobiales</taxon>
        <taxon>Rhizobiaceae</taxon>
        <taxon>Rhizobium/Agrobacterium group</taxon>
        <taxon>Neorhizobium</taxon>
    </lineage>
</organism>
<evidence type="ECO:0000313" key="11">
    <source>
        <dbReference type="Proteomes" id="UP000028186"/>
    </source>
</evidence>
<dbReference type="CDD" id="cd08462">
    <property type="entry name" value="PBP2_NodD"/>
    <property type="match status" value="1"/>
</dbReference>
<evidence type="ECO:0000256" key="4">
    <source>
        <dbReference type="ARBA" id="ARBA00022491"/>
    </source>
</evidence>
<dbReference type="Pfam" id="PF03466">
    <property type="entry name" value="LysR_substrate"/>
    <property type="match status" value="1"/>
</dbReference>
<dbReference type="RefSeq" id="WP_046635028.1">
    <property type="nucleotide sequence ID" value="NZ_HG938357.1"/>
</dbReference>
<dbReference type="PROSITE" id="PS50931">
    <property type="entry name" value="HTH_LYSR"/>
    <property type="match status" value="1"/>
</dbReference>
<evidence type="ECO:0000256" key="1">
    <source>
        <dbReference type="ARBA" id="ARBA00003502"/>
    </source>
</evidence>
<evidence type="ECO:0000256" key="3">
    <source>
        <dbReference type="ARBA" id="ARBA00022458"/>
    </source>
</evidence>
<protein>
    <submittedName>
        <fullName evidence="10">NodD protein NodD2</fullName>
    </submittedName>
</protein>
<dbReference type="PANTHER" id="PTHR30118">
    <property type="entry name" value="HTH-TYPE TRANSCRIPTIONAL REGULATOR LEUO-RELATED"/>
    <property type="match status" value="1"/>
</dbReference>
<keyword evidence="5" id="KW-0805">Transcription regulation</keyword>
<dbReference type="EMBL" id="HG938357">
    <property type="protein sequence ID" value="CDN58436.1"/>
    <property type="molecule type" value="Genomic_DNA"/>
</dbReference>
<dbReference type="InterPro" id="IPR005119">
    <property type="entry name" value="LysR_subst-bd"/>
</dbReference>
<keyword evidence="10" id="KW-0614">Plasmid</keyword>
<keyword evidence="6" id="KW-0238">DNA-binding</keyword>
<evidence type="ECO:0000256" key="5">
    <source>
        <dbReference type="ARBA" id="ARBA00023015"/>
    </source>
</evidence>
<evidence type="ECO:0000256" key="7">
    <source>
        <dbReference type="ARBA" id="ARBA00023159"/>
    </source>
</evidence>
<keyword evidence="3" id="KW-0536">Nodulation</keyword>
<evidence type="ECO:0000313" key="10">
    <source>
        <dbReference type="EMBL" id="CDN58436.1"/>
    </source>
</evidence>
<dbReference type="Proteomes" id="UP000028186">
    <property type="component" value="Plasmid pHAMBI1141b"/>
</dbReference>
<name>A0A068TK23_NEOGA</name>
<reference evidence="11" key="1">
    <citation type="journal article" date="2014" name="BMC Genomics">
        <title>Genome sequencing of two Neorhizobium galegae strains reveals a noeT gene responsible for the unusual acetylation of the nodulation factors.</title>
        <authorList>
            <person name="Osterman J."/>
            <person name="Marsh J."/>
            <person name="Laine P.K."/>
            <person name="Zeng Z."/>
            <person name="Alatalo E."/>
            <person name="Sullivan J.T."/>
            <person name="Young J.P."/>
            <person name="Thomas-Oates J."/>
            <person name="Paulin L."/>
            <person name="Lindstrom K."/>
        </authorList>
    </citation>
    <scope>NUCLEOTIDE SEQUENCE [LARGE SCALE GENOMIC DNA]</scope>
    <source>
        <strain evidence="11">HAMBI 1141</strain>
        <plasmid evidence="11">III</plasmid>
    </source>
</reference>
<feature type="domain" description="HTH lysR-type" evidence="9">
    <location>
        <begin position="6"/>
        <end position="63"/>
    </location>
</feature>
<dbReference type="InterPro" id="IPR050389">
    <property type="entry name" value="LysR-type_TF"/>
</dbReference>
<dbReference type="InterPro" id="IPR036388">
    <property type="entry name" value="WH-like_DNA-bd_sf"/>
</dbReference>
<dbReference type="HOGENOM" id="CLU_039613_39_0_5"/>
<evidence type="ECO:0000256" key="8">
    <source>
        <dbReference type="ARBA" id="ARBA00023163"/>
    </source>
</evidence>
<dbReference type="InterPro" id="IPR000847">
    <property type="entry name" value="LysR_HTH_N"/>
</dbReference>
<gene>
    <name evidence="10" type="ORF">RG1141_PB00880</name>
</gene>
<dbReference type="Pfam" id="PF00126">
    <property type="entry name" value="HTH_1"/>
    <property type="match status" value="1"/>
</dbReference>
<dbReference type="Gene3D" id="1.10.10.10">
    <property type="entry name" value="Winged helix-like DNA-binding domain superfamily/Winged helix DNA-binding domain"/>
    <property type="match status" value="1"/>
</dbReference>
<dbReference type="InterPro" id="IPR037416">
    <property type="entry name" value="NodD_PBP2"/>
</dbReference>
<proteinExistence type="inferred from homology"/>
<dbReference type="SUPFAM" id="SSF53850">
    <property type="entry name" value="Periplasmic binding protein-like II"/>
    <property type="match status" value="1"/>
</dbReference>
<dbReference type="Gene3D" id="3.40.190.10">
    <property type="entry name" value="Periplasmic binding protein-like II"/>
    <property type="match status" value="2"/>
</dbReference>